<organism evidence="1 2">
    <name type="scientific">Pseudonaja textilis</name>
    <name type="common">Eastern brown snake</name>
    <dbReference type="NCBI Taxonomy" id="8673"/>
    <lineage>
        <taxon>Eukaryota</taxon>
        <taxon>Metazoa</taxon>
        <taxon>Chordata</taxon>
        <taxon>Craniata</taxon>
        <taxon>Vertebrata</taxon>
        <taxon>Euteleostomi</taxon>
        <taxon>Lepidosauria</taxon>
        <taxon>Squamata</taxon>
        <taxon>Bifurcata</taxon>
        <taxon>Unidentata</taxon>
        <taxon>Episquamata</taxon>
        <taxon>Toxicofera</taxon>
        <taxon>Serpentes</taxon>
        <taxon>Colubroidea</taxon>
        <taxon>Elapidae</taxon>
        <taxon>Hydrophiinae</taxon>
        <taxon>Pseudonaja</taxon>
    </lineage>
</organism>
<protein>
    <submittedName>
        <fullName evidence="1">Uncharacterized protein</fullName>
    </submittedName>
</protein>
<evidence type="ECO:0000313" key="1">
    <source>
        <dbReference type="Ensembl" id="ENSPTXP00000018565.1"/>
    </source>
</evidence>
<name>A0A670Z3S5_PSETE</name>
<proteinExistence type="predicted"/>
<sequence>TRLPGAGGGGGGALSRDTCTHASFPFHWPADGPMPAQAPSHWLGRRGAPAVPRMARRPEVLCGAAVVLGCACLLALRASCR</sequence>
<dbReference type="Proteomes" id="UP000472273">
    <property type="component" value="Unplaced"/>
</dbReference>
<dbReference type="AlphaFoldDB" id="A0A670Z3S5"/>
<dbReference type="Ensembl" id="ENSPTXT00000019126.1">
    <property type="protein sequence ID" value="ENSPTXP00000018565.1"/>
    <property type="gene ID" value="ENSPTXG00000012804.1"/>
</dbReference>
<accession>A0A670Z3S5</accession>
<evidence type="ECO:0000313" key="2">
    <source>
        <dbReference type="Proteomes" id="UP000472273"/>
    </source>
</evidence>
<reference evidence="1" key="2">
    <citation type="submission" date="2025-09" db="UniProtKB">
        <authorList>
            <consortium name="Ensembl"/>
        </authorList>
    </citation>
    <scope>IDENTIFICATION</scope>
</reference>
<reference evidence="1" key="1">
    <citation type="submission" date="2025-08" db="UniProtKB">
        <authorList>
            <consortium name="Ensembl"/>
        </authorList>
    </citation>
    <scope>IDENTIFICATION</scope>
</reference>
<keyword evidence="2" id="KW-1185">Reference proteome</keyword>